<dbReference type="GO" id="GO:0005509">
    <property type="term" value="F:calcium ion binding"/>
    <property type="evidence" value="ECO:0007669"/>
    <property type="project" value="InterPro"/>
</dbReference>
<name>A0A5J9TQ98_9POAL</name>
<dbReference type="Gene3D" id="2.10.25.10">
    <property type="entry name" value="Laminin"/>
    <property type="match status" value="1"/>
</dbReference>
<evidence type="ECO:0000259" key="7">
    <source>
        <dbReference type="SMART" id="SM00179"/>
    </source>
</evidence>
<dbReference type="InterPro" id="IPR001881">
    <property type="entry name" value="EGF-like_Ca-bd_dom"/>
</dbReference>
<dbReference type="SUPFAM" id="SSF57196">
    <property type="entry name" value="EGF/Laminin"/>
    <property type="match status" value="1"/>
</dbReference>
<evidence type="ECO:0000256" key="6">
    <source>
        <dbReference type="SAM" id="Phobius"/>
    </source>
</evidence>
<dbReference type="EMBL" id="RWGY01000034">
    <property type="protein sequence ID" value="TVU13512.1"/>
    <property type="molecule type" value="Genomic_DNA"/>
</dbReference>
<keyword evidence="4" id="KW-1015">Disulfide bond</keyword>
<keyword evidence="6" id="KW-1133">Transmembrane helix</keyword>
<keyword evidence="6" id="KW-0472">Membrane</keyword>
<keyword evidence="6" id="KW-0812">Transmembrane</keyword>
<evidence type="ECO:0000256" key="5">
    <source>
        <dbReference type="SAM" id="MobiDB-lite"/>
    </source>
</evidence>
<comment type="subcellular location">
    <subcellularLocation>
        <location evidence="1">Membrane</location>
        <topology evidence="1">Single-pass membrane protein</topology>
    </subcellularLocation>
</comment>
<proteinExistence type="predicted"/>
<comment type="caution">
    <text evidence="8">The sequence shown here is derived from an EMBL/GenBank/DDBJ whole genome shotgun (WGS) entry which is preliminary data.</text>
</comment>
<gene>
    <name evidence="8" type="ORF">EJB05_40572</name>
</gene>
<feature type="transmembrane region" description="Helical" evidence="6">
    <location>
        <begin position="213"/>
        <end position="240"/>
    </location>
</feature>
<dbReference type="OrthoDB" id="685410at2759"/>
<evidence type="ECO:0000256" key="1">
    <source>
        <dbReference type="ARBA" id="ARBA00004167"/>
    </source>
</evidence>
<keyword evidence="2" id="KW-0245">EGF-like domain</keyword>
<dbReference type="Gramene" id="TVU13512">
    <property type="protein sequence ID" value="TVU13512"/>
    <property type="gene ID" value="EJB05_40572"/>
</dbReference>
<feature type="non-terminal residue" evidence="8">
    <location>
        <position position="1"/>
    </location>
</feature>
<dbReference type="Pfam" id="PF07645">
    <property type="entry name" value="EGF_CA"/>
    <property type="match status" value="1"/>
</dbReference>
<dbReference type="Pfam" id="PF13947">
    <property type="entry name" value="GUB_WAK_bind"/>
    <property type="match status" value="1"/>
</dbReference>
<dbReference type="InterPro" id="IPR049883">
    <property type="entry name" value="NOTCH1_EGF-like"/>
</dbReference>
<dbReference type="Proteomes" id="UP000324897">
    <property type="component" value="Unassembled WGS sequence"/>
</dbReference>
<evidence type="ECO:0000313" key="9">
    <source>
        <dbReference type="Proteomes" id="UP000324897"/>
    </source>
</evidence>
<evidence type="ECO:0000256" key="2">
    <source>
        <dbReference type="ARBA" id="ARBA00022536"/>
    </source>
</evidence>
<feature type="compositionally biased region" description="Polar residues" evidence="5">
    <location>
        <begin position="341"/>
        <end position="360"/>
    </location>
</feature>
<dbReference type="GO" id="GO:0030247">
    <property type="term" value="F:polysaccharide binding"/>
    <property type="evidence" value="ECO:0007669"/>
    <property type="project" value="InterPro"/>
</dbReference>
<dbReference type="GO" id="GO:0016020">
    <property type="term" value="C:membrane"/>
    <property type="evidence" value="ECO:0007669"/>
    <property type="project" value="UniProtKB-SubCell"/>
</dbReference>
<reference evidence="8 9" key="1">
    <citation type="journal article" date="2019" name="Sci. Rep.">
        <title>A high-quality genome of Eragrostis curvula grass provides insights into Poaceae evolution and supports new strategies to enhance forage quality.</title>
        <authorList>
            <person name="Carballo J."/>
            <person name="Santos B.A.C.M."/>
            <person name="Zappacosta D."/>
            <person name="Garbus I."/>
            <person name="Selva J.P."/>
            <person name="Gallo C.A."/>
            <person name="Diaz A."/>
            <person name="Albertini E."/>
            <person name="Caccamo M."/>
            <person name="Echenique V."/>
        </authorList>
    </citation>
    <scope>NUCLEOTIDE SEQUENCE [LARGE SCALE GENOMIC DNA]</scope>
    <source>
        <strain evidence="9">cv. Victoria</strain>
        <tissue evidence="8">Leaf</tissue>
    </source>
</reference>
<dbReference type="CDD" id="cd00054">
    <property type="entry name" value="EGF_CA"/>
    <property type="match status" value="1"/>
</dbReference>
<organism evidence="8 9">
    <name type="scientific">Eragrostis curvula</name>
    <name type="common">weeping love grass</name>
    <dbReference type="NCBI Taxonomy" id="38414"/>
    <lineage>
        <taxon>Eukaryota</taxon>
        <taxon>Viridiplantae</taxon>
        <taxon>Streptophyta</taxon>
        <taxon>Embryophyta</taxon>
        <taxon>Tracheophyta</taxon>
        <taxon>Spermatophyta</taxon>
        <taxon>Magnoliopsida</taxon>
        <taxon>Liliopsida</taxon>
        <taxon>Poales</taxon>
        <taxon>Poaceae</taxon>
        <taxon>PACMAD clade</taxon>
        <taxon>Chloridoideae</taxon>
        <taxon>Eragrostideae</taxon>
        <taxon>Eragrostidinae</taxon>
        <taxon>Eragrostis</taxon>
    </lineage>
</organism>
<dbReference type="PROSITE" id="PS01187">
    <property type="entry name" value="EGF_CA"/>
    <property type="match status" value="1"/>
</dbReference>
<dbReference type="Gene3D" id="1.10.510.10">
    <property type="entry name" value="Transferase(Phosphotransferase) domain 1"/>
    <property type="match status" value="1"/>
</dbReference>
<dbReference type="PANTHER" id="PTHR33491">
    <property type="entry name" value="OSJNBA0016N04.9 PROTEIN"/>
    <property type="match status" value="1"/>
</dbReference>
<accession>A0A5J9TQ98</accession>
<keyword evidence="3" id="KW-0732">Signal</keyword>
<evidence type="ECO:0000313" key="8">
    <source>
        <dbReference type="EMBL" id="TVU13512.1"/>
    </source>
</evidence>
<sequence>MPAHGHKNQRVNCSRSCGNISVPFPFGLEEGCSARKQILLDCSDMTSSMLQIYDLQVSYINIDEGIMGTKSMSPPYIIYDSLYSGSTAVANLSCQEAQQNVTSYSCVSSNSTCLGLNSTINYDGYYPYLGYICQCMTGFHGNPYVPNGCQDVDECKTTPGICKGVCHNTIGGFYCTDCPHKTEYDTTKMQCTPAKKQRSLMLVLSSKQIVRDILFMTGIMIGLGIGFGVPILGLCAVFVVQRWGRDVQKKQRRKYFWENKEIVAPQIREEANEEEISRVATLAEMCLKLKGDERPSMKQVEMTLHTLQNKRSTSCVIAPEYYQDVHPLLYPKAQTITAQSSAADIGHNSEQQSQGFSSLEQEFLASA</sequence>
<feature type="region of interest" description="Disordered" evidence="5">
    <location>
        <begin position="341"/>
        <end position="367"/>
    </location>
</feature>
<dbReference type="InterPro" id="IPR025287">
    <property type="entry name" value="WAK_GUB"/>
</dbReference>
<keyword evidence="9" id="KW-1185">Reference proteome</keyword>
<dbReference type="AlphaFoldDB" id="A0A5J9TQ98"/>
<feature type="domain" description="EGF-like calcium-binding" evidence="7">
    <location>
        <begin position="151"/>
        <end position="192"/>
    </location>
</feature>
<evidence type="ECO:0000256" key="4">
    <source>
        <dbReference type="ARBA" id="ARBA00023157"/>
    </source>
</evidence>
<evidence type="ECO:0000256" key="3">
    <source>
        <dbReference type="ARBA" id="ARBA00022729"/>
    </source>
</evidence>
<dbReference type="SMART" id="SM00179">
    <property type="entry name" value="EGF_CA"/>
    <property type="match status" value="1"/>
</dbReference>
<protein>
    <recommendedName>
        <fullName evidence="7">EGF-like calcium-binding domain-containing protein</fullName>
    </recommendedName>
</protein>
<dbReference type="InterPro" id="IPR018097">
    <property type="entry name" value="EGF_Ca-bd_CS"/>
</dbReference>